<feature type="region of interest" description="Disordered" evidence="1">
    <location>
        <begin position="1"/>
        <end position="20"/>
    </location>
</feature>
<dbReference type="GeneID" id="59301083"/>
<dbReference type="EMBL" id="JAAQRI010000052">
    <property type="protein sequence ID" value="KAF5644977.1"/>
    <property type="molecule type" value="Genomic_DNA"/>
</dbReference>
<reference evidence="2 3" key="1">
    <citation type="submission" date="2020-05" db="EMBL/GenBank/DDBJ databases">
        <title>Identification and distribution of gene clusters putatively required for synthesis of sphingolipid metabolism inhibitors in phylogenetically diverse species of the filamentous fungus Fusarium.</title>
        <authorList>
            <person name="Kim H.-S."/>
            <person name="Busman M."/>
            <person name="Brown D.W."/>
            <person name="Divon H."/>
            <person name="Uhlig S."/>
            <person name="Proctor R.H."/>
        </authorList>
    </citation>
    <scope>NUCLEOTIDE SEQUENCE [LARGE SCALE GENOMIC DNA]</scope>
    <source>
        <strain evidence="2 3">NRRL 66243</strain>
    </source>
</reference>
<evidence type="ECO:0000313" key="3">
    <source>
        <dbReference type="Proteomes" id="UP000530670"/>
    </source>
</evidence>
<protein>
    <submittedName>
        <fullName evidence="2">Uncharacterized protein</fullName>
    </submittedName>
</protein>
<proteinExistence type="predicted"/>
<name>A0A8H5S6B7_9HYPO</name>
<dbReference type="RefSeq" id="XP_037210276.1">
    <property type="nucleotide sequence ID" value="XM_037348813.1"/>
</dbReference>
<gene>
    <name evidence="2" type="ORF">FTJAE_2601</name>
</gene>
<comment type="caution">
    <text evidence="2">The sequence shown here is derived from an EMBL/GenBank/DDBJ whole genome shotgun (WGS) entry which is preliminary data.</text>
</comment>
<sequence length="1456" mass="161062">MSNRSASPVPSTSPSQECDEPRVLAVPVKLDAFIFNADVCGGSGTLPDEDENKDSAKIAPFKQPNYTFLRFERSKVQNDTLEFTDLHKTGPAAFNTRFTDLGTKKPYPDRQGVYLHWIVPRGYRIGSTVANDFTAQQHARAREGFVSVTPDPEKPAKTQGKGSAEDDSVDQGDTKASDFRPAPSRWMIIRKVESCDPPNALPDMDAWVVESNRCTTLDEIPTDKDIQVEYAPYVSAGKAAADMDMDAINMQAEVFIGYKESASSWMECEVPNPLPTDPQRVDLNLVNSSNPLFADYQPHNGNVFSIIDTLKYKGDDDSEPIAVNQATVSYCVFGWHGLQGEDPFGTLDPNSKPSVTRGQRLAALKMKLDQTDISTAQGITDWTQSLDAAQLICHGVMYNVKWQAAGKPKYMPADGFFEKVQADVPVAVGTTPMDSLLTYIRSHTKSPSVDAEDNIQKVMQDLLSIEKLLHAQDDGADAQAEADDIVYNWNYANSSGGLHYFLTQGPKYNDGKPTQPSSDNIKALNDINSAQDYLNSLDRQVTALRWNMFAYWWDYLSSITEPDPIKTGGAVADMTTAFTKLVTMRNNTATKVRELVRKLPEGLAKQGALPPFSEARDPTLLVAGVESGWPWDFLHDLDARLDTQIAAPSSSIPPVKPSWEAFLKTTLSKLPQGLTDAGNNLVDEFLALNPGNPNQPAPGGGYKLPLYHDLDKTHILPNGKIPWRDRWENRQAWFPLFLEWIAEYNHVPFTPFTPVDDKCQTIPACWSLEPQESWPSRTQAQKLRYGIKTGIELADECLHDKRTVSGRVLILPQASQNLQTLVESILDNLPDGYLEPDQVEELKDHLHELAFLSSPLSGFTNHLITRAQGNHIKPTLRSAADSASNATDDTLPFKAAIEVGSKANFKDSQLRIMGVETDMTPYGTLVQVGSLNNEYCPFKPVTHGQFRFTTLNIIDKFGQAIPIIDQTPRPINEGSPPLYPCISEYYTPQVSNKDPNKANTIQYDKEKTCQYIQLPPSINQPARLNFAFVDYVDEDKAAGTVAGWRPLQEWDTNFIWGWVLPNYADSGIQLFLSDGTFFREIRLGGPYGATSSGTPLPFPAPPVSTDPDLMQLELLAERLMDADYLHSFVAMLDQALGTIAPPPNAYSEFLSSIVGRPLALVKAAYSLELASQPYTNQSTLVNPPIPPSQELQTYEFGIHLGDASRIYDGLIAYFLPQQTPTAGNSIDLNTIYTHFVPTQPQFPVPNLTQISPENYPIVKPFWQNPMGASVVGPPGQPKTSPQDSYATQWNSHLVPVGALVDPFVPFHAYSGILPTAAAQLPAWTWQTALKRMTAFFHMGPLLSTSDVPDFDSQRALTPTYNLTDDEKMVPGAGLGTPAMQTGEWAWLQPYNVSTKDKKGPEESGNDEDEKVTQFMALSLEAVDTRPRLEPSPYTAVEGYMQLRMPIQQGAKPSKPI</sequence>
<keyword evidence="3" id="KW-1185">Reference proteome</keyword>
<evidence type="ECO:0000256" key="1">
    <source>
        <dbReference type="SAM" id="MobiDB-lite"/>
    </source>
</evidence>
<organism evidence="2 3">
    <name type="scientific">Fusarium tjaetaba</name>
    <dbReference type="NCBI Taxonomy" id="1567544"/>
    <lineage>
        <taxon>Eukaryota</taxon>
        <taxon>Fungi</taxon>
        <taxon>Dikarya</taxon>
        <taxon>Ascomycota</taxon>
        <taxon>Pezizomycotina</taxon>
        <taxon>Sordariomycetes</taxon>
        <taxon>Hypocreomycetidae</taxon>
        <taxon>Hypocreales</taxon>
        <taxon>Nectriaceae</taxon>
        <taxon>Fusarium</taxon>
        <taxon>Fusarium fujikuroi species complex</taxon>
    </lineage>
</organism>
<feature type="region of interest" description="Disordered" evidence="1">
    <location>
        <begin position="143"/>
        <end position="180"/>
    </location>
</feature>
<evidence type="ECO:0000313" key="2">
    <source>
        <dbReference type="EMBL" id="KAF5644977.1"/>
    </source>
</evidence>
<dbReference type="OrthoDB" id="2992173at2759"/>
<dbReference type="Proteomes" id="UP000530670">
    <property type="component" value="Unassembled WGS sequence"/>
</dbReference>
<feature type="compositionally biased region" description="Polar residues" evidence="1">
    <location>
        <begin position="1"/>
        <end position="16"/>
    </location>
</feature>
<accession>A0A8H5S6B7</accession>